<evidence type="ECO:0000259" key="11">
    <source>
        <dbReference type="Pfam" id="PF00060"/>
    </source>
</evidence>
<evidence type="ECO:0000256" key="9">
    <source>
        <dbReference type="SAM" id="Phobius"/>
    </source>
</evidence>
<dbReference type="GO" id="GO:0050906">
    <property type="term" value="P:detection of stimulus involved in sensory perception"/>
    <property type="evidence" value="ECO:0007669"/>
    <property type="project" value="UniProtKB-ARBA"/>
</dbReference>
<comment type="caution">
    <text evidence="12">The sequence shown here is derived from an EMBL/GenBank/DDBJ whole genome shotgun (WGS) entry which is preliminary data.</text>
</comment>
<keyword evidence="4 9" id="KW-0812">Transmembrane</keyword>
<evidence type="ECO:0000256" key="4">
    <source>
        <dbReference type="ARBA" id="ARBA00022692"/>
    </source>
</evidence>
<evidence type="ECO:0000256" key="10">
    <source>
        <dbReference type="SAM" id="SignalP"/>
    </source>
</evidence>
<accession>A0A8S1DI67</accession>
<dbReference type="GO" id="GO:0005886">
    <property type="term" value="C:plasma membrane"/>
    <property type="evidence" value="ECO:0007669"/>
    <property type="project" value="UniProtKB-SubCell"/>
</dbReference>
<evidence type="ECO:0000256" key="2">
    <source>
        <dbReference type="ARBA" id="ARBA00008685"/>
    </source>
</evidence>
<feature type="transmembrane region" description="Helical" evidence="9">
    <location>
        <begin position="415"/>
        <end position="437"/>
    </location>
</feature>
<feature type="transmembrane region" description="Helical" evidence="9">
    <location>
        <begin position="342"/>
        <end position="364"/>
    </location>
</feature>
<dbReference type="GO" id="GO:0015276">
    <property type="term" value="F:ligand-gated monoatomic ion channel activity"/>
    <property type="evidence" value="ECO:0007669"/>
    <property type="project" value="InterPro"/>
</dbReference>
<evidence type="ECO:0000256" key="7">
    <source>
        <dbReference type="ARBA" id="ARBA00023170"/>
    </source>
</evidence>
<comment type="similarity">
    <text evidence="2">Belongs to the glutamate-gated ion channel (TC 1.A.10.1) family.</text>
</comment>
<feature type="signal peptide" evidence="10">
    <location>
        <begin position="1"/>
        <end position="20"/>
    </location>
</feature>
<evidence type="ECO:0000313" key="13">
    <source>
        <dbReference type="Proteomes" id="UP000494165"/>
    </source>
</evidence>
<keyword evidence="6 9" id="KW-0472">Membrane</keyword>
<dbReference type="EMBL" id="CADEPI010000308">
    <property type="protein sequence ID" value="CAB3383403.1"/>
    <property type="molecule type" value="Genomic_DNA"/>
</dbReference>
<evidence type="ECO:0000256" key="8">
    <source>
        <dbReference type="ARBA" id="ARBA00023180"/>
    </source>
</evidence>
<reference evidence="12 13" key="1">
    <citation type="submission" date="2020-04" db="EMBL/GenBank/DDBJ databases">
        <authorList>
            <person name="Alioto T."/>
            <person name="Alioto T."/>
            <person name="Gomez Garrido J."/>
        </authorList>
    </citation>
    <scope>NUCLEOTIDE SEQUENCE [LARGE SCALE GENOMIC DNA]</scope>
</reference>
<dbReference type="InterPro" id="IPR052192">
    <property type="entry name" value="Insect_Ionotropic_Sensory_Rcpt"/>
</dbReference>
<evidence type="ECO:0000256" key="1">
    <source>
        <dbReference type="ARBA" id="ARBA00004651"/>
    </source>
</evidence>
<evidence type="ECO:0000256" key="3">
    <source>
        <dbReference type="ARBA" id="ARBA00022475"/>
    </source>
</evidence>
<evidence type="ECO:0000256" key="5">
    <source>
        <dbReference type="ARBA" id="ARBA00022989"/>
    </source>
</evidence>
<dbReference type="Pfam" id="PF00060">
    <property type="entry name" value="Lig_chan"/>
    <property type="match status" value="1"/>
</dbReference>
<feature type="chain" id="PRO_5035900178" description="Ionotropic glutamate receptor C-terminal domain-containing protein" evidence="10">
    <location>
        <begin position="21"/>
        <end position="629"/>
    </location>
</feature>
<name>A0A8S1DI67_9INSE</name>
<dbReference type="Proteomes" id="UP000494165">
    <property type="component" value="Unassembled WGS sequence"/>
</dbReference>
<keyword evidence="5 9" id="KW-1133">Transmembrane helix</keyword>
<proteinExistence type="inferred from homology"/>
<keyword evidence="8" id="KW-0325">Glycoprotein</keyword>
<dbReference type="Gene3D" id="1.10.287.70">
    <property type="match status" value="1"/>
</dbReference>
<keyword evidence="10" id="KW-0732">Signal</keyword>
<feature type="domain" description="Ionotropic glutamate receptor C-terminal" evidence="11">
    <location>
        <begin position="341"/>
        <end position="602"/>
    </location>
</feature>
<organism evidence="12 13">
    <name type="scientific">Cloeon dipterum</name>
    <dbReference type="NCBI Taxonomy" id="197152"/>
    <lineage>
        <taxon>Eukaryota</taxon>
        <taxon>Metazoa</taxon>
        <taxon>Ecdysozoa</taxon>
        <taxon>Arthropoda</taxon>
        <taxon>Hexapoda</taxon>
        <taxon>Insecta</taxon>
        <taxon>Pterygota</taxon>
        <taxon>Palaeoptera</taxon>
        <taxon>Ephemeroptera</taxon>
        <taxon>Pisciforma</taxon>
        <taxon>Baetidae</taxon>
        <taxon>Cloeon</taxon>
    </lineage>
</organism>
<dbReference type="InterPro" id="IPR001320">
    <property type="entry name" value="Iontro_rcpt_C"/>
</dbReference>
<dbReference type="AlphaFoldDB" id="A0A8S1DI67"/>
<keyword evidence="3" id="KW-1003">Cell membrane</keyword>
<evidence type="ECO:0000256" key="6">
    <source>
        <dbReference type="ARBA" id="ARBA00023136"/>
    </source>
</evidence>
<protein>
    <recommendedName>
        <fullName evidence="11">Ionotropic glutamate receptor C-terminal domain-containing protein</fullName>
    </recommendedName>
</protein>
<dbReference type="PANTHER" id="PTHR42643:SF30">
    <property type="entry name" value="IONOTROPIC RECEPTOR 40A-RELATED"/>
    <property type="match status" value="1"/>
</dbReference>
<gene>
    <name evidence="12" type="ORF">CLODIP_2_CD10461</name>
</gene>
<dbReference type="PANTHER" id="PTHR42643">
    <property type="entry name" value="IONOTROPIC RECEPTOR 20A-RELATED"/>
    <property type="match status" value="1"/>
</dbReference>
<dbReference type="SUPFAM" id="SSF53850">
    <property type="entry name" value="Periplasmic binding protein-like II"/>
    <property type="match status" value="1"/>
</dbReference>
<feature type="transmembrane region" description="Helical" evidence="9">
    <location>
        <begin position="584"/>
        <end position="611"/>
    </location>
</feature>
<evidence type="ECO:0000313" key="12">
    <source>
        <dbReference type="EMBL" id="CAB3383403.1"/>
    </source>
</evidence>
<sequence>MRKLARVLFCLFGLWSGVASVGAAATAAKCVTAFAADAPSIVRVAPYCPQIIAGLRPHPRQPITLLCGLDQRFPNGVSLGSKVTLILLLGQHENLLETLVQRLIATHNKLFWETRIVVVVEQNPESVSRVLWRHNLQRSTIAVLERNKVHFFRAYSETGGVCEGMTPPQLTKVAECSGEGELRVLDAGKLEVSPMLDLKGCVVDVATIHFPPSVILFSETDPSPNASIAASIGVVEPLGGIEVALVRSVGAAMNFLPRFYVSADNQGWGAGHENGTFSGMLGELTVGRAEIAMGCLMPLPVRFRFLDMAVSHGHRSLAWAVPPPRPQPRWAVLVEAFTPDTWAAVAAVLVLAFLVLSAISHDLIPGQCIVLFKRPFLPSPLSSDGALLFVWATTLGVSVARLPRASWTRTLLLGWLLAFLVLSAAYQGALFSFLAATRYEKALDSFKDIVLRGLPLVAHPNFEELLDAGDATISQRARELYEPSVDGVLRQLDVMAKGGRQVACMVNKEMLVWYNYQQRHSGHMVHIAREEMTSYPTVAFLRQGSSLVARFDVLVRRLLESGLVDKWFAELSLRVARTQVDAPLVLGLYHLSGIFMVLVVGMALATLVLLLELLVHQWHRIHDASIQLL</sequence>
<keyword evidence="7" id="KW-0675">Receptor</keyword>
<comment type="subcellular location">
    <subcellularLocation>
        <location evidence="1">Cell membrane</location>
        <topology evidence="1">Multi-pass membrane protein</topology>
    </subcellularLocation>
</comment>
<keyword evidence="13" id="KW-1185">Reference proteome</keyword>
<dbReference type="Gene3D" id="3.40.190.10">
    <property type="entry name" value="Periplasmic binding protein-like II"/>
    <property type="match status" value="1"/>
</dbReference>
<dbReference type="OrthoDB" id="6506757at2759"/>